<dbReference type="Proteomes" id="UP000175679">
    <property type="component" value="Unassembled WGS sequence"/>
</dbReference>
<comment type="cofactor">
    <cofactor evidence="4">
        <name>a divalent metal cation</name>
        <dbReference type="ChEBI" id="CHEBI:60240"/>
    </cofactor>
</comment>
<dbReference type="InterPro" id="IPR022927">
    <property type="entry name" value="RppH"/>
</dbReference>
<dbReference type="EMBL" id="MJMG01000001">
    <property type="protein sequence ID" value="OEY86953.1"/>
    <property type="molecule type" value="Genomic_DNA"/>
</dbReference>
<protein>
    <recommendedName>
        <fullName evidence="4">RNA pyrophosphohydrolase</fullName>
        <ecNumber evidence="4">3.6.1.-</ecNumber>
    </recommendedName>
    <alternativeName>
        <fullName evidence="4">(Di)nucleoside polyphosphate hydrolase</fullName>
    </alternativeName>
</protein>
<dbReference type="OrthoDB" id="9816040at2"/>
<keyword evidence="7" id="KW-1185">Reference proteome</keyword>
<comment type="similarity">
    <text evidence="4">Belongs to the Nudix hydrolase family. RppH subfamily.</text>
</comment>
<evidence type="ECO:0000259" key="5">
    <source>
        <dbReference type="PROSITE" id="PS51462"/>
    </source>
</evidence>
<comment type="caution">
    <text evidence="6">The sequence shown here is derived from an EMBL/GenBank/DDBJ whole genome shotgun (WGS) entry which is preliminary data.</text>
</comment>
<dbReference type="GO" id="GO:0008893">
    <property type="term" value="F:guanosine-3',5'-bis(diphosphate) 3'-diphosphatase activity"/>
    <property type="evidence" value="ECO:0007669"/>
    <property type="project" value="TreeGrafter"/>
</dbReference>
<dbReference type="NCBIfam" id="NF001938">
    <property type="entry name" value="PRK00714.1-5"/>
    <property type="match status" value="1"/>
</dbReference>
<reference evidence="6 7" key="1">
    <citation type="submission" date="2016-09" db="EMBL/GenBank/DDBJ databases">
        <title>Genomic evidence for plant-parasitic nematodes as the earliest Wolbachia hosts.</title>
        <authorList>
            <person name="Brown A.M."/>
            <person name="Wasala S.K."/>
            <person name="Howe D.K."/>
            <person name="Peetz A.B."/>
            <person name="Zasada I.A."/>
            <person name="Denver D.R."/>
        </authorList>
    </citation>
    <scope>NUCLEOTIDE SEQUENCE [LARGE SCALE GENOMIC DNA]</scope>
    <source>
        <strain evidence="7">wPpe</strain>
    </source>
</reference>
<evidence type="ECO:0000256" key="4">
    <source>
        <dbReference type="HAMAP-Rule" id="MF_00298"/>
    </source>
</evidence>
<evidence type="ECO:0000256" key="2">
    <source>
        <dbReference type="ARBA" id="ARBA00001946"/>
    </source>
</evidence>
<keyword evidence="3 4" id="KW-0378">Hydrolase</keyword>
<dbReference type="GO" id="GO:0034432">
    <property type="term" value="F:bis(5'-adenosyl)-pentaphosphatase activity"/>
    <property type="evidence" value="ECO:0007669"/>
    <property type="project" value="TreeGrafter"/>
</dbReference>
<dbReference type="RefSeq" id="WP_070064603.1">
    <property type="nucleotide sequence ID" value="NZ_MJMG01000001.1"/>
</dbReference>
<dbReference type="AlphaFoldDB" id="A0A1E7QKH5"/>
<dbReference type="Gene3D" id="3.90.79.10">
    <property type="entry name" value="Nucleoside Triphosphate Pyrophosphohydrolase"/>
    <property type="match status" value="1"/>
</dbReference>
<comment type="cofactor">
    <cofactor evidence="1">
        <name>Mn(2+)</name>
        <dbReference type="ChEBI" id="CHEBI:29035"/>
    </cofactor>
</comment>
<comment type="cofactor">
    <cofactor evidence="2">
        <name>Mg(2+)</name>
        <dbReference type="ChEBI" id="CHEBI:18420"/>
    </cofactor>
</comment>
<name>A0A1E7QKH5_WOLPI</name>
<dbReference type="NCBIfam" id="NF001936">
    <property type="entry name" value="PRK00714.1-3"/>
    <property type="match status" value="1"/>
</dbReference>
<proteinExistence type="inferred from homology"/>
<dbReference type="InterPro" id="IPR000086">
    <property type="entry name" value="NUDIX_hydrolase_dom"/>
</dbReference>
<dbReference type="CDD" id="cd03671">
    <property type="entry name" value="NUDIX_Ap4A_hydrolase_plant_like"/>
    <property type="match status" value="1"/>
</dbReference>
<organism evidence="6 7">
    <name type="scientific">Wolbachia pipientis</name>
    <dbReference type="NCBI Taxonomy" id="955"/>
    <lineage>
        <taxon>Bacteria</taxon>
        <taxon>Pseudomonadati</taxon>
        <taxon>Pseudomonadota</taxon>
        <taxon>Alphaproteobacteria</taxon>
        <taxon>Rickettsiales</taxon>
        <taxon>Anaplasmataceae</taxon>
        <taxon>Wolbachieae</taxon>
        <taxon>Wolbachia</taxon>
    </lineage>
</organism>
<dbReference type="InterPro" id="IPR020084">
    <property type="entry name" value="NUDIX_hydrolase_CS"/>
</dbReference>
<sequence>MSIKIKKNYRTGVGIVLFNNQGNIFTGKRFDADLYWQMPQGGIDENESLEQAALRELLEETGIGKVEIITQSKNWLYYDIPKTMVPLSWNNAYLGQQQKWFLMKFLGTDEDVNINYIDNAEFKEWCWQSADNVLSNVISFKKELYTLIIKEFSHVIRYYVK</sequence>
<dbReference type="PROSITE" id="PS51462">
    <property type="entry name" value="NUDIX"/>
    <property type="match status" value="1"/>
</dbReference>
<dbReference type="PANTHER" id="PTHR11839:SF22">
    <property type="entry name" value="NUDIX HYDROLASE 26, CHLOROPLASTIC"/>
    <property type="match status" value="1"/>
</dbReference>
<dbReference type="EC" id="3.6.1.-" evidence="4"/>
<dbReference type="InterPro" id="IPR020476">
    <property type="entry name" value="Nudix_hydrolase"/>
</dbReference>
<feature type="domain" description="Nudix hydrolase" evidence="5">
    <location>
        <begin position="8"/>
        <end position="150"/>
    </location>
</feature>
<dbReference type="NCBIfam" id="NF001937">
    <property type="entry name" value="PRK00714.1-4"/>
    <property type="match status" value="1"/>
</dbReference>
<dbReference type="GO" id="GO:0006753">
    <property type="term" value="P:nucleoside phosphate metabolic process"/>
    <property type="evidence" value="ECO:0007669"/>
    <property type="project" value="TreeGrafter"/>
</dbReference>
<feature type="short sequence motif" description="Nudix box" evidence="4">
    <location>
        <begin position="41"/>
        <end position="62"/>
    </location>
</feature>
<dbReference type="GO" id="GO:0019693">
    <property type="term" value="P:ribose phosphate metabolic process"/>
    <property type="evidence" value="ECO:0007669"/>
    <property type="project" value="TreeGrafter"/>
</dbReference>
<comment type="function">
    <text evidence="4">Accelerates the degradation of transcripts by removing pyrophosphate from the 5'-end of triphosphorylated RNA, leading to a more labile monophosphorylated state that can stimulate subsequent ribonuclease cleavage.</text>
</comment>
<evidence type="ECO:0000256" key="1">
    <source>
        <dbReference type="ARBA" id="ARBA00001936"/>
    </source>
</evidence>
<dbReference type="InterPro" id="IPR015797">
    <property type="entry name" value="NUDIX_hydrolase-like_dom_sf"/>
</dbReference>
<evidence type="ECO:0000313" key="6">
    <source>
        <dbReference type="EMBL" id="OEY86953.1"/>
    </source>
</evidence>
<accession>A0A1E7QKH5</accession>
<evidence type="ECO:0000256" key="3">
    <source>
        <dbReference type="ARBA" id="ARBA00022801"/>
    </source>
</evidence>
<evidence type="ECO:0000313" key="7">
    <source>
        <dbReference type="Proteomes" id="UP000175679"/>
    </source>
</evidence>
<gene>
    <name evidence="4" type="primary">rppH</name>
    <name evidence="4" type="synonym">nudH</name>
    <name evidence="6" type="ORF">BIY23_00410</name>
</gene>
<dbReference type="Pfam" id="PF00293">
    <property type="entry name" value="NUDIX"/>
    <property type="match status" value="1"/>
</dbReference>
<dbReference type="PRINTS" id="PR00502">
    <property type="entry name" value="NUDIXFAMILY"/>
</dbReference>
<dbReference type="SUPFAM" id="SSF55811">
    <property type="entry name" value="Nudix"/>
    <property type="match status" value="1"/>
</dbReference>
<dbReference type="PROSITE" id="PS00893">
    <property type="entry name" value="NUDIX_BOX"/>
    <property type="match status" value="1"/>
</dbReference>
<dbReference type="PANTHER" id="PTHR11839">
    <property type="entry name" value="UDP/ADP-SUGAR PYROPHOSPHATASE"/>
    <property type="match status" value="1"/>
</dbReference>
<dbReference type="HAMAP" id="MF_00298">
    <property type="entry name" value="Nudix_RppH"/>
    <property type="match status" value="1"/>
</dbReference>